<dbReference type="AlphaFoldDB" id="A0A396ISS8"/>
<dbReference type="Gramene" id="rna15926">
    <property type="protein sequence ID" value="RHN67708.1"/>
    <property type="gene ID" value="gene15926"/>
</dbReference>
<evidence type="ECO:0000313" key="2">
    <source>
        <dbReference type="Proteomes" id="UP000265566"/>
    </source>
</evidence>
<name>A0A396ISS8_MEDTR</name>
<dbReference type="EMBL" id="PSQE01000003">
    <property type="protein sequence ID" value="RHN67708.1"/>
    <property type="molecule type" value="Genomic_DNA"/>
</dbReference>
<reference evidence="2" key="1">
    <citation type="journal article" date="2018" name="Nat. Plants">
        <title>Whole-genome landscape of Medicago truncatula symbiotic genes.</title>
        <authorList>
            <person name="Pecrix Y."/>
            <person name="Staton S.E."/>
            <person name="Sallet E."/>
            <person name="Lelandais-Briere C."/>
            <person name="Moreau S."/>
            <person name="Carrere S."/>
            <person name="Blein T."/>
            <person name="Jardinaud M.F."/>
            <person name="Latrasse D."/>
            <person name="Zouine M."/>
            <person name="Zahm M."/>
            <person name="Kreplak J."/>
            <person name="Mayjonade B."/>
            <person name="Satge C."/>
            <person name="Perez M."/>
            <person name="Cauet S."/>
            <person name="Marande W."/>
            <person name="Chantry-Darmon C."/>
            <person name="Lopez-Roques C."/>
            <person name="Bouchez O."/>
            <person name="Berard A."/>
            <person name="Debelle F."/>
            <person name="Munos S."/>
            <person name="Bendahmane A."/>
            <person name="Berges H."/>
            <person name="Niebel A."/>
            <person name="Buitink J."/>
            <person name="Frugier F."/>
            <person name="Benhamed M."/>
            <person name="Crespi M."/>
            <person name="Gouzy J."/>
            <person name="Gamas P."/>
        </authorList>
    </citation>
    <scope>NUCLEOTIDE SEQUENCE [LARGE SCALE GENOMIC DNA]</scope>
    <source>
        <strain evidence="2">cv. Jemalong A17</strain>
    </source>
</reference>
<gene>
    <name evidence="1" type="ORF">MtrunA17_Chr3g0105611</name>
</gene>
<protein>
    <submittedName>
        <fullName evidence="1">Uncharacterized protein</fullName>
    </submittedName>
</protein>
<evidence type="ECO:0000313" key="1">
    <source>
        <dbReference type="EMBL" id="RHN67708.1"/>
    </source>
</evidence>
<comment type="caution">
    <text evidence="1">The sequence shown here is derived from an EMBL/GenBank/DDBJ whole genome shotgun (WGS) entry which is preliminary data.</text>
</comment>
<accession>A0A396ISS8</accession>
<proteinExistence type="predicted"/>
<organism evidence="1 2">
    <name type="scientific">Medicago truncatula</name>
    <name type="common">Barrel medic</name>
    <name type="synonym">Medicago tribuloides</name>
    <dbReference type="NCBI Taxonomy" id="3880"/>
    <lineage>
        <taxon>Eukaryota</taxon>
        <taxon>Viridiplantae</taxon>
        <taxon>Streptophyta</taxon>
        <taxon>Embryophyta</taxon>
        <taxon>Tracheophyta</taxon>
        <taxon>Spermatophyta</taxon>
        <taxon>Magnoliopsida</taxon>
        <taxon>eudicotyledons</taxon>
        <taxon>Gunneridae</taxon>
        <taxon>Pentapetalae</taxon>
        <taxon>rosids</taxon>
        <taxon>fabids</taxon>
        <taxon>Fabales</taxon>
        <taxon>Fabaceae</taxon>
        <taxon>Papilionoideae</taxon>
        <taxon>50 kb inversion clade</taxon>
        <taxon>NPAAA clade</taxon>
        <taxon>Hologalegina</taxon>
        <taxon>IRL clade</taxon>
        <taxon>Trifolieae</taxon>
        <taxon>Medicago</taxon>
    </lineage>
</organism>
<dbReference type="Proteomes" id="UP000265566">
    <property type="component" value="Chromosome 3"/>
</dbReference>
<sequence>MICFNSLHSSTSSLTNCGSHLKTDVEKTISNFSHPSILIVVRLLRTNEYLRPTKRHLIIGRSINIMSSKLKFICCPFSSLPLNSYLYAHKIY</sequence>